<feature type="region of interest" description="Disordered" evidence="1">
    <location>
        <begin position="26"/>
        <end position="56"/>
    </location>
</feature>
<accession>A0A554VMP5</accession>
<gene>
    <name evidence="2" type="ORF">FOF46_08600</name>
</gene>
<dbReference type="EMBL" id="VLNR01000013">
    <property type="protein sequence ID" value="TSE09552.1"/>
    <property type="molecule type" value="Genomic_DNA"/>
</dbReference>
<dbReference type="AlphaFoldDB" id="A0A554VMP5"/>
<sequence length="243" mass="28236">MNIQSTLISMLIIITVVLTGCNKKQQSTSTKNKVETEDVNATSDENNMEKQKTSSDDITVPDIEGRYDLIEGFGNGPEKIHDYSIYKGILIINRISDTEFGFVKVTKTNPYSPIGEHGIFSYKENRFYKKEIDYPKKIIYHSKSMDLIVNDSLISTTRYTSNMTIYGIWRKSNPESNIYVSLRKTLEKEKKEYIDFYNEVYKDTSITGRNEFIKYRTGERFIENDSIFLSKWKKYNTNSSDKG</sequence>
<dbReference type="Proteomes" id="UP000318833">
    <property type="component" value="Unassembled WGS sequence"/>
</dbReference>
<proteinExistence type="predicted"/>
<reference evidence="2 3" key="1">
    <citation type="submission" date="2019-07" db="EMBL/GenBank/DDBJ databases">
        <title>The draft genome sequence of Aquimarina algiphila M91.</title>
        <authorList>
            <person name="Meng X."/>
        </authorList>
    </citation>
    <scope>NUCLEOTIDE SEQUENCE [LARGE SCALE GENOMIC DNA]</scope>
    <source>
        <strain evidence="2 3">M91</strain>
    </source>
</reference>
<dbReference type="RefSeq" id="WP_143916164.1">
    <property type="nucleotide sequence ID" value="NZ_CANMIK010000003.1"/>
</dbReference>
<name>A0A554VMP5_9FLAO</name>
<comment type="caution">
    <text evidence="2">The sequence shown here is derived from an EMBL/GenBank/DDBJ whole genome shotgun (WGS) entry which is preliminary data.</text>
</comment>
<protein>
    <submittedName>
        <fullName evidence="2">Uncharacterized protein</fullName>
    </submittedName>
</protein>
<evidence type="ECO:0000313" key="2">
    <source>
        <dbReference type="EMBL" id="TSE09552.1"/>
    </source>
</evidence>
<organism evidence="2 3">
    <name type="scientific">Aquimarina algiphila</name>
    <dbReference type="NCBI Taxonomy" id="2047982"/>
    <lineage>
        <taxon>Bacteria</taxon>
        <taxon>Pseudomonadati</taxon>
        <taxon>Bacteroidota</taxon>
        <taxon>Flavobacteriia</taxon>
        <taxon>Flavobacteriales</taxon>
        <taxon>Flavobacteriaceae</taxon>
        <taxon>Aquimarina</taxon>
    </lineage>
</organism>
<evidence type="ECO:0000313" key="3">
    <source>
        <dbReference type="Proteomes" id="UP000318833"/>
    </source>
</evidence>
<evidence type="ECO:0000256" key="1">
    <source>
        <dbReference type="SAM" id="MobiDB-lite"/>
    </source>
</evidence>
<dbReference type="OrthoDB" id="1158501at2"/>
<keyword evidence="3" id="KW-1185">Reference proteome</keyword>